<proteinExistence type="predicted"/>
<keyword evidence="2 6" id="KW-0812">Transmembrane</keyword>
<evidence type="ECO:0000313" key="10">
    <source>
        <dbReference type="EMBL" id="CAG5117304.1"/>
    </source>
</evidence>
<dbReference type="GO" id="GO:0005886">
    <property type="term" value="C:plasma membrane"/>
    <property type="evidence" value="ECO:0007669"/>
    <property type="project" value="TreeGrafter"/>
</dbReference>
<dbReference type="PROSITE" id="PS00109">
    <property type="entry name" value="PROTEIN_KINASE_TYR"/>
    <property type="match status" value="1"/>
</dbReference>
<dbReference type="GO" id="GO:0007169">
    <property type="term" value="P:cell surface receptor protein tyrosine kinase signaling pathway"/>
    <property type="evidence" value="ECO:0007669"/>
    <property type="project" value="TreeGrafter"/>
</dbReference>
<dbReference type="InterPro" id="IPR000719">
    <property type="entry name" value="Prot_kinase_dom"/>
</dbReference>
<evidence type="ECO:0008006" key="12">
    <source>
        <dbReference type="Google" id="ProtNLM"/>
    </source>
</evidence>
<evidence type="ECO:0000256" key="5">
    <source>
        <dbReference type="SAM" id="MobiDB-lite"/>
    </source>
</evidence>
<dbReference type="GO" id="GO:0004714">
    <property type="term" value="F:transmembrane receptor protein tyrosine kinase activity"/>
    <property type="evidence" value="ECO:0007669"/>
    <property type="project" value="TreeGrafter"/>
</dbReference>
<evidence type="ECO:0000313" key="11">
    <source>
        <dbReference type="Proteomes" id="UP000678393"/>
    </source>
</evidence>
<feature type="domain" description="Protein kinase" evidence="8">
    <location>
        <begin position="414"/>
        <end position="643"/>
    </location>
</feature>
<feature type="chain" id="PRO_5035880965" description="Protein kinase domain-containing protein" evidence="7">
    <location>
        <begin position="26"/>
        <end position="643"/>
    </location>
</feature>
<dbReference type="Proteomes" id="UP000678393">
    <property type="component" value="Unassembled WGS sequence"/>
</dbReference>
<keyword evidence="4 6" id="KW-0472">Membrane</keyword>
<dbReference type="PROSITE" id="PS50835">
    <property type="entry name" value="IG_LIKE"/>
    <property type="match status" value="1"/>
</dbReference>
<evidence type="ECO:0000256" key="2">
    <source>
        <dbReference type="ARBA" id="ARBA00022692"/>
    </source>
</evidence>
<keyword evidence="7" id="KW-0732">Signal</keyword>
<dbReference type="GO" id="GO:0043235">
    <property type="term" value="C:receptor complex"/>
    <property type="evidence" value="ECO:0007669"/>
    <property type="project" value="TreeGrafter"/>
</dbReference>
<evidence type="ECO:0000256" key="7">
    <source>
        <dbReference type="SAM" id="SignalP"/>
    </source>
</evidence>
<dbReference type="GO" id="GO:0005524">
    <property type="term" value="F:ATP binding"/>
    <property type="evidence" value="ECO:0007669"/>
    <property type="project" value="InterPro"/>
</dbReference>
<dbReference type="InterPro" id="IPR050122">
    <property type="entry name" value="RTK"/>
</dbReference>
<gene>
    <name evidence="10" type="ORF">CUNI_LOCUS2862</name>
</gene>
<feature type="transmembrane region" description="Helical" evidence="6">
    <location>
        <begin position="345"/>
        <end position="369"/>
    </location>
</feature>
<dbReference type="SMART" id="SM00219">
    <property type="entry name" value="TyrKc"/>
    <property type="match status" value="1"/>
</dbReference>
<feature type="compositionally biased region" description="Basic residues" evidence="5">
    <location>
        <begin position="293"/>
        <end position="303"/>
    </location>
</feature>
<evidence type="ECO:0000256" key="4">
    <source>
        <dbReference type="ARBA" id="ARBA00023136"/>
    </source>
</evidence>
<evidence type="ECO:0000259" key="9">
    <source>
        <dbReference type="PROSITE" id="PS50835"/>
    </source>
</evidence>
<dbReference type="InterPro" id="IPR001245">
    <property type="entry name" value="Ser-Thr/Tyr_kinase_cat_dom"/>
</dbReference>
<organism evidence="10 11">
    <name type="scientific">Candidula unifasciata</name>
    <dbReference type="NCBI Taxonomy" id="100452"/>
    <lineage>
        <taxon>Eukaryota</taxon>
        <taxon>Metazoa</taxon>
        <taxon>Spiralia</taxon>
        <taxon>Lophotrochozoa</taxon>
        <taxon>Mollusca</taxon>
        <taxon>Gastropoda</taxon>
        <taxon>Heterobranchia</taxon>
        <taxon>Euthyneura</taxon>
        <taxon>Panpulmonata</taxon>
        <taxon>Eupulmonata</taxon>
        <taxon>Stylommatophora</taxon>
        <taxon>Helicina</taxon>
        <taxon>Helicoidea</taxon>
        <taxon>Geomitridae</taxon>
        <taxon>Candidula</taxon>
    </lineage>
</organism>
<protein>
    <recommendedName>
        <fullName evidence="12">Protein kinase domain-containing protein</fullName>
    </recommendedName>
</protein>
<comment type="caution">
    <text evidence="10">The sequence shown here is derived from an EMBL/GenBank/DDBJ whole genome shotgun (WGS) entry which is preliminary data.</text>
</comment>
<feature type="non-terminal residue" evidence="10">
    <location>
        <position position="643"/>
    </location>
</feature>
<sequence>MLFKLSPGWLGPVFVILFVTKYCGADGSEECECSITVMGPLRDQAVVFVCNAYTPEGVNYQNLDYTWLLTNTSHPSPEKTTTQLYHDNQPKLVIWSPASGDYTCLVSGPGIAAPLTCSVSLNQSVPGIDHREWPLEVRPHCVDQRAPVFKPTPEKGLALLDPRGRPSLTCTAPLLRRSQTGTKFTMELLPLENYHPQNVTEPISLDAVTTNPTTTDSGLSSLNVKSTKSPKWMKEKCDFDHDYRDHEITIEFARASRGCLGVYMCSVGVGSLLRSSTLVVFRKSASHRSTGTHSRHHTIRGKSKRDLSPLLDDDDKGNTSHHADDDEDGDDHHPHEQAEKNTIDVVWLSIGVVFMVLLTGVAVACAVVWRKKMLRHHSRYLARVTSSSKAPLFINKAFTKSESNELEEFPRKHIRFLDHIGKGTFGTVVMAETFNLQKQKKGSSSKRWQVVAIKMTLISEKTNEQLKKDFLSEVTLMKSIPVHPNIITLFASCTAHDPYLMILEYAKHGDLRKYLLNHRTERNYANAAYLAYGVDSRRTSNYYSTTCGQQPGDNKNKYEKITTDPKKYNNVPTSESELITSRDVLSFALQICRGLDHLTQNKIVHRDVAARNVLVCEHKVVKISDFGLARKVGEQDVYERTTK</sequence>
<evidence type="ECO:0000256" key="3">
    <source>
        <dbReference type="ARBA" id="ARBA00022989"/>
    </source>
</evidence>
<dbReference type="InterPro" id="IPR007110">
    <property type="entry name" value="Ig-like_dom"/>
</dbReference>
<dbReference type="InterPro" id="IPR011009">
    <property type="entry name" value="Kinase-like_dom_sf"/>
</dbReference>
<comment type="subcellular location">
    <subcellularLocation>
        <location evidence="1">Membrane</location>
    </subcellularLocation>
</comment>
<dbReference type="PROSITE" id="PS50011">
    <property type="entry name" value="PROTEIN_KINASE_DOM"/>
    <property type="match status" value="1"/>
</dbReference>
<feature type="signal peptide" evidence="7">
    <location>
        <begin position="1"/>
        <end position="25"/>
    </location>
</feature>
<dbReference type="InterPro" id="IPR008266">
    <property type="entry name" value="Tyr_kinase_AS"/>
</dbReference>
<dbReference type="Gene3D" id="1.10.510.10">
    <property type="entry name" value="Transferase(Phosphotransferase) domain 1"/>
    <property type="match status" value="1"/>
</dbReference>
<evidence type="ECO:0000256" key="6">
    <source>
        <dbReference type="SAM" id="Phobius"/>
    </source>
</evidence>
<dbReference type="PANTHER" id="PTHR24416:SF611">
    <property type="entry name" value="TYROSINE-PROTEIN KINASE TRANSMEMBRANE RECEPTOR ROR"/>
    <property type="match status" value="1"/>
</dbReference>
<feature type="region of interest" description="Disordered" evidence="5">
    <location>
        <begin position="284"/>
        <end position="335"/>
    </location>
</feature>
<dbReference type="Pfam" id="PF07714">
    <property type="entry name" value="PK_Tyr_Ser-Thr"/>
    <property type="match status" value="1"/>
</dbReference>
<reference evidence="10" key="1">
    <citation type="submission" date="2021-04" db="EMBL/GenBank/DDBJ databases">
        <authorList>
            <consortium name="Molecular Ecology Group"/>
        </authorList>
    </citation>
    <scope>NUCLEOTIDE SEQUENCE</scope>
</reference>
<dbReference type="SUPFAM" id="SSF56112">
    <property type="entry name" value="Protein kinase-like (PK-like)"/>
    <property type="match status" value="1"/>
</dbReference>
<name>A0A8S3YKM6_9EUPU</name>
<dbReference type="AlphaFoldDB" id="A0A8S3YKM6"/>
<dbReference type="OrthoDB" id="98077at2759"/>
<feature type="compositionally biased region" description="Basic and acidic residues" evidence="5">
    <location>
        <begin position="316"/>
        <end position="335"/>
    </location>
</feature>
<accession>A0A8S3YKM6</accession>
<dbReference type="InterPro" id="IPR020635">
    <property type="entry name" value="Tyr_kinase_cat_dom"/>
</dbReference>
<evidence type="ECO:0000259" key="8">
    <source>
        <dbReference type="PROSITE" id="PS50011"/>
    </source>
</evidence>
<evidence type="ECO:0000256" key="1">
    <source>
        <dbReference type="ARBA" id="ARBA00004370"/>
    </source>
</evidence>
<keyword evidence="3 6" id="KW-1133">Transmembrane helix</keyword>
<dbReference type="EMBL" id="CAJHNH020000384">
    <property type="protein sequence ID" value="CAG5117304.1"/>
    <property type="molecule type" value="Genomic_DNA"/>
</dbReference>
<keyword evidence="11" id="KW-1185">Reference proteome</keyword>
<dbReference type="Gene3D" id="3.30.200.20">
    <property type="entry name" value="Phosphorylase Kinase, domain 1"/>
    <property type="match status" value="1"/>
</dbReference>
<dbReference type="PANTHER" id="PTHR24416">
    <property type="entry name" value="TYROSINE-PROTEIN KINASE RECEPTOR"/>
    <property type="match status" value="1"/>
</dbReference>
<feature type="domain" description="Ig-like" evidence="9">
    <location>
        <begin position="12"/>
        <end position="120"/>
    </location>
</feature>